<accession>A0ACC2JDM2</accession>
<proteinExistence type="predicted"/>
<reference evidence="1" key="1">
    <citation type="submission" date="2022-12" db="EMBL/GenBank/DDBJ databases">
        <title>Genome Sequence of Lasiodiplodia mahajangana.</title>
        <authorList>
            <person name="Buettner E."/>
        </authorList>
    </citation>
    <scope>NUCLEOTIDE SEQUENCE</scope>
    <source>
        <strain evidence="1">VT137</strain>
    </source>
</reference>
<name>A0ACC2JDM2_9PEZI</name>
<protein>
    <submittedName>
        <fullName evidence="1">Uncharacterized protein</fullName>
    </submittedName>
</protein>
<evidence type="ECO:0000313" key="1">
    <source>
        <dbReference type="EMBL" id="KAJ8125580.1"/>
    </source>
</evidence>
<keyword evidence="2" id="KW-1185">Reference proteome</keyword>
<dbReference type="EMBL" id="JAPUUL010002286">
    <property type="protein sequence ID" value="KAJ8125580.1"/>
    <property type="molecule type" value="Genomic_DNA"/>
</dbReference>
<gene>
    <name evidence="1" type="ORF">O1611_g8057</name>
</gene>
<organism evidence="1 2">
    <name type="scientific">Lasiodiplodia mahajangana</name>
    <dbReference type="NCBI Taxonomy" id="1108764"/>
    <lineage>
        <taxon>Eukaryota</taxon>
        <taxon>Fungi</taxon>
        <taxon>Dikarya</taxon>
        <taxon>Ascomycota</taxon>
        <taxon>Pezizomycotina</taxon>
        <taxon>Dothideomycetes</taxon>
        <taxon>Dothideomycetes incertae sedis</taxon>
        <taxon>Botryosphaeriales</taxon>
        <taxon>Botryosphaeriaceae</taxon>
        <taxon>Lasiodiplodia</taxon>
    </lineage>
</organism>
<dbReference type="Proteomes" id="UP001153332">
    <property type="component" value="Unassembled WGS sequence"/>
</dbReference>
<sequence>MHGQYLGSWDLNNAWPLDASGYTAERPLWSATIALTAGQAVNYAYVRTEDCSQDPIWESATANRTLVIPACDPDADPDTVIVVTNDAWQGPTGTSGGC</sequence>
<comment type="caution">
    <text evidence="1">The sequence shown here is derived from an EMBL/GenBank/DDBJ whole genome shotgun (WGS) entry which is preliminary data.</text>
</comment>
<evidence type="ECO:0000313" key="2">
    <source>
        <dbReference type="Proteomes" id="UP001153332"/>
    </source>
</evidence>